<comment type="caution">
    <text evidence="1">The sequence shown here is derived from an EMBL/GenBank/DDBJ whole genome shotgun (WGS) entry which is preliminary data.</text>
</comment>
<reference evidence="2 3" key="2">
    <citation type="submission" date="2024-07" db="EMBL/GenBank/DDBJ databases">
        <authorList>
            <person name="Akdeniz Z."/>
        </authorList>
    </citation>
    <scope>NUCLEOTIDE SEQUENCE [LARGE SCALE GENOMIC DNA]</scope>
</reference>
<evidence type="ECO:0000313" key="1">
    <source>
        <dbReference type="EMBL" id="CAI9956614.1"/>
    </source>
</evidence>
<proteinExistence type="predicted"/>
<dbReference type="EMBL" id="CATOUU010000878">
    <property type="protein sequence ID" value="CAI9956614.1"/>
    <property type="molecule type" value="Genomic_DNA"/>
</dbReference>
<sequence length="387" mass="44907">MFKYTQTDCSLEIQINIGQKKCQNNLSQFYGKNFDGGLIDKHSIQQTEFLLRSYNQLIDKLEIKNCLINLNLAIGFFQQINFTNCKFYGAISNQFHAISLNFFCVIKLSSLVAGDIEQINLTELCEDYSSWHQIYTTTRHIKQSQQKIEYFADIQNMKNLNKLSFENIAVDLSQLDGLWNQVLFFNCGLNNDIRTSFRAEMMKIESRDPNVLCFFKNRKFNNMQLKFRLLTLIDPQLLQQMSWKVAELVFECCLIDLQEFTGHFINFEAHSCNLMNSFTKQFSCDNLLLSKCTSIDSLIYSSNILKIIQCKSICINYNAIIQHLPENLVELNLLNCTVILQNQLLNLQKLTLNGCELQNLGSSQVFSIIELNVPTARTKLSVYYFRI</sequence>
<organism evidence="1">
    <name type="scientific">Hexamita inflata</name>
    <dbReference type="NCBI Taxonomy" id="28002"/>
    <lineage>
        <taxon>Eukaryota</taxon>
        <taxon>Metamonada</taxon>
        <taxon>Diplomonadida</taxon>
        <taxon>Hexamitidae</taxon>
        <taxon>Hexamitinae</taxon>
        <taxon>Hexamita</taxon>
    </lineage>
</organism>
<dbReference type="EMBL" id="CAXDID020000188">
    <property type="protein sequence ID" value="CAL6051419.1"/>
    <property type="molecule type" value="Genomic_DNA"/>
</dbReference>
<accession>A0AA86QP01</accession>
<protein>
    <submittedName>
        <fullName evidence="2">Hypothetical_protein</fullName>
    </submittedName>
</protein>
<reference evidence="1" key="1">
    <citation type="submission" date="2023-06" db="EMBL/GenBank/DDBJ databases">
        <authorList>
            <person name="Kurt Z."/>
        </authorList>
    </citation>
    <scope>NUCLEOTIDE SEQUENCE</scope>
</reference>
<gene>
    <name evidence="1" type="ORF">HINF_LOCUS44259</name>
    <name evidence="2" type="ORF">HINF_LOCUS44360</name>
</gene>
<dbReference type="AlphaFoldDB" id="A0AA86QP01"/>
<evidence type="ECO:0000313" key="3">
    <source>
        <dbReference type="Proteomes" id="UP001642409"/>
    </source>
</evidence>
<name>A0AA86QP01_9EUKA</name>
<keyword evidence="3" id="KW-1185">Reference proteome</keyword>
<evidence type="ECO:0000313" key="2">
    <source>
        <dbReference type="EMBL" id="CAL6051419.1"/>
    </source>
</evidence>
<dbReference type="Proteomes" id="UP001642409">
    <property type="component" value="Unassembled WGS sequence"/>
</dbReference>